<protein>
    <recommendedName>
        <fullName evidence="2">Glutaredoxin</fullName>
    </recommendedName>
</protein>
<sequence length="87" mass="9995">MILITGNTCGKCEHLLARLKKENLLDRVVVHDYDDLKETIEGLEFLCRNELIERHLPVLVCGDEIVEHEATIVKKIKEANDEPQQTD</sequence>
<gene>
    <name evidence="1" type="ORF">MM415B06064_0002</name>
</gene>
<accession>A0A6M3LY69</accession>
<reference evidence="1" key="1">
    <citation type="submission" date="2020-03" db="EMBL/GenBank/DDBJ databases">
        <title>The deep terrestrial virosphere.</title>
        <authorList>
            <person name="Holmfeldt K."/>
            <person name="Nilsson E."/>
            <person name="Simone D."/>
            <person name="Lopez-Fernandez M."/>
            <person name="Wu X."/>
            <person name="de Brujin I."/>
            <person name="Lundin D."/>
            <person name="Andersson A."/>
            <person name="Bertilsson S."/>
            <person name="Dopson M."/>
        </authorList>
    </citation>
    <scope>NUCLEOTIDE SEQUENCE</scope>
    <source>
        <strain evidence="1">MM415B06064</strain>
    </source>
</reference>
<evidence type="ECO:0000313" key="1">
    <source>
        <dbReference type="EMBL" id="QJA97605.1"/>
    </source>
</evidence>
<organism evidence="1">
    <name type="scientific">viral metagenome</name>
    <dbReference type="NCBI Taxonomy" id="1070528"/>
    <lineage>
        <taxon>unclassified sequences</taxon>
        <taxon>metagenomes</taxon>
        <taxon>organismal metagenomes</taxon>
    </lineage>
</organism>
<dbReference type="EMBL" id="MT143509">
    <property type="protein sequence ID" value="QJA97605.1"/>
    <property type="molecule type" value="Genomic_DNA"/>
</dbReference>
<evidence type="ECO:0008006" key="2">
    <source>
        <dbReference type="Google" id="ProtNLM"/>
    </source>
</evidence>
<proteinExistence type="predicted"/>
<dbReference type="AlphaFoldDB" id="A0A6M3LY69"/>
<name>A0A6M3LY69_9ZZZZ</name>